<keyword evidence="3" id="KW-0813">Transport</keyword>
<dbReference type="PANTHER" id="PTHR33529:SF7">
    <property type="entry name" value="LIPOPOLYSACCHARIDE EXPORT SYSTEM PERMEASE PROTEIN LPTF"/>
    <property type="match status" value="1"/>
</dbReference>
<keyword evidence="7 9" id="KW-1133">Transmembrane helix</keyword>
<protein>
    <recommendedName>
        <fullName evidence="2">Lipopolysaccharide export system permease protein LptF</fullName>
    </recommendedName>
</protein>
<name>A0A381QM66_9ZZZZ</name>
<sequence length="364" mass="41016">MYRILDRYILREVAQTWLSVTSVLLCILLTNQFARVLGDVAKDKLPKEAIFELISLTGVQYLTILIPIGLFLSILLALGRLYADSEMSAMMACSIGPIDIYRSLFWLVLPLIICVAWLSINITPKALVSIDRISAEARRQADLASIEAGKFVVNNVQKTVIYAEKILESGQIENIFLQHRTEDGDIEVVVARRGEQRQEENKNMRYFVLYDGKRYRGLPGSSEFLVIEFAEHGIPYSLPALVDQKLEPREMLFLDLVNSDDKSHLAELHWRIGLPISTLILFLLAIPMSRSQPRQGRYTGIAMGILVFIIYFNLLSTGKSWLENGLIPAGAGIWWVHSSILLAAIGMLIAQNGLHREIFKGKKS</sequence>
<dbReference type="PANTHER" id="PTHR33529">
    <property type="entry name" value="SLR0882 PROTEIN-RELATED"/>
    <property type="match status" value="1"/>
</dbReference>
<keyword evidence="5" id="KW-0997">Cell inner membrane</keyword>
<evidence type="ECO:0000256" key="4">
    <source>
        <dbReference type="ARBA" id="ARBA00022475"/>
    </source>
</evidence>
<reference evidence="10" key="1">
    <citation type="submission" date="2018-05" db="EMBL/GenBank/DDBJ databases">
        <authorList>
            <person name="Lanie J.A."/>
            <person name="Ng W.-L."/>
            <person name="Kazmierczak K.M."/>
            <person name="Andrzejewski T.M."/>
            <person name="Davidsen T.M."/>
            <person name="Wayne K.J."/>
            <person name="Tettelin H."/>
            <person name="Glass J.I."/>
            <person name="Rusch D."/>
            <person name="Podicherti R."/>
            <person name="Tsui H.-C.T."/>
            <person name="Winkler M.E."/>
        </authorList>
    </citation>
    <scope>NUCLEOTIDE SEQUENCE</scope>
</reference>
<organism evidence="10">
    <name type="scientific">marine metagenome</name>
    <dbReference type="NCBI Taxonomy" id="408172"/>
    <lineage>
        <taxon>unclassified sequences</taxon>
        <taxon>metagenomes</taxon>
        <taxon>ecological metagenomes</taxon>
    </lineage>
</organism>
<dbReference type="GO" id="GO:0015920">
    <property type="term" value="P:lipopolysaccharide transport"/>
    <property type="evidence" value="ECO:0007669"/>
    <property type="project" value="TreeGrafter"/>
</dbReference>
<dbReference type="EMBL" id="UINC01001427">
    <property type="protein sequence ID" value="SUZ80432.1"/>
    <property type="molecule type" value="Genomic_DNA"/>
</dbReference>
<keyword evidence="6 9" id="KW-0812">Transmembrane</keyword>
<feature type="transmembrane region" description="Helical" evidence="9">
    <location>
        <begin position="62"/>
        <end position="83"/>
    </location>
</feature>
<dbReference type="InterPro" id="IPR005495">
    <property type="entry name" value="LptG/LptF_permease"/>
</dbReference>
<feature type="transmembrane region" description="Helical" evidence="9">
    <location>
        <begin position="268"/>
        <end position="286"/>
    </location>
</feature>
<dbReference type="InterPro" id="IPR030922">
    <property type="entry name" value="LptF"/>
</dbReference>
<feature type="transmembrane region" description="Helical" evidence="9">
    <location>
        <begin position="298"/>
        <end position="314"/>
    </location>
</feature>
<dbReference type="NCBIfam" id="TIGR04407">
    <property type="entry name" value="LptF_YjgP"/>
    <property type="match status" value="1"/>
</dbReference>
<dbReference type="Pfam" id="PF03739">
    <property type="entry name" value="LptF_LptG"/>
    <property type="match status" value="1"/>
</dbReference>
<feature type="transmembrane region" description="Helical" evidence="9">
    <location>
        <begin position="334"/>
        <end position="354"/>
    </location>
</feature>
<dbReference type="AlphaFoldDB" id="A0A381QM66"/>
<comment type="subcellular location">
    <subcellularLocation>
        <location evidence="1">Cell inner membrane</location>
        <topology evidence="1">Multi-pass membrane protein</topology>
    </subcellularLocation>
</comment>
<dbReference type="GO" id="GO:0043190">
    <property type="term" value="C:ATP-binding cassette (ABC) transporter complex"/>
    <property type="evidence" value="ECO:0007669"/>
    <property type="project" value="InterPro"/>
</dbReference>
<evidence type="ECO:0000256" key="7">
    <source>
        <dbReference type="ARBA" id="ARBA00022989"/>
    </source>
</evidence>
<gene>
    <name evidence="10" type="ORF">METZ01_LOCUS33286</name>
</gene>
<evidence type="ECO:0000313" key="10">
    <source>
        <dbReference type="EMBL" id="SUZ80432.1"/>
    </source>
</evidence>
<dbReference type="GO" id="GO:0055085">
    <property type="term" value="P:transmembrane transport"/>
    <property type="evidence" value="ECO:0007669"/>
    <property type="project" value="InterPro"/>
</dbReference>
<proteinExistence type="predicted"/>
<evidence type="ECO:0000256" key="9">
    <source>
        <dbReference type="SAM" id="Phobius"/>
    </source>
</evidence>
<evidence type="ECO:0000256" key="5">
    <source>
        <dbReference type="ARBA" id="ARBA00022519"/>
    </source>
</evidence>
<evidence type="ECO:0000256" key="2">
    <source>
        <dbReference type="ARBA" id="ARBA00014213"/>
    </source>
</evidence>
<accession>A0A381QM66</accession>
<evidence type="ECO:0000256" key="1">
    <source>
        <dbReference type="ARBA" id="ARBA00004429"/>
    </source>
</evidence>
<evidence type="ECO:0000256" key="8">
    <source>
        <dbReference type="ARBA" id="ARBA00023136"/>
    </source>
</evidence>
<evidence type="ECO:0000256" key="3">
    <source>
        <dbReference type="ARBA" id="ARBA00022448"/>
    </source>
</evidence>
<evidence type="ECO:0000256" key="6">
    <source>
        <dbReference type="ARBA" id="ARBA00022692"/>
    </source>
</evidence>
<keyword evidence="8 9" id="KW-0472">Membrane</keyword>
<keyword evidence="4" id="KW-1003">Cell membrane</keyword>
<feature type="transmembrane region" description="Helical" evidence="9">
    <location>
        <begin position="104"/>
        <end position="122"/>
    </location>
</feature>